<dbReference type="GO" id="GO:0016872">
    <property type="term" value="F:intramolecular lyase activity"/>
    <property type="evidence" value="ECO:0007669"/>
    <property type="project" value="InterPro"/>
</dbReference>
<feature type="region of interest" description="Disordered" evidence="1">
    <location>
        <begin position="139"/>
        <end position="180"/>
    </location>
</feature>
<feature type="region of interest" description="Disordered" evidence="1">
    <location>
        <begin position="25"/>
        <end position="54"/>
    </location>
</feature>
<dbReference type="Gene3D" id="3.50.70.10">
    <property type="match status" value="1"/>
</dbReference>
<dbReference type="Proteomes" id="UP000235023">
    <property type="component" value="Unassembled WGS sequence"/>
</dbReference>
<accession>A0A2J5HVC4</accession>
<name>A0A2J5HVC4_9EURO</name>
<dbReference type="SUPFAM" id="SSF54626">
    <property type="entry name" value="Chalcone isomerase"/>
    <property type="match status" value="1"/>
</dbReference>
<keyword evidence="2" id="KW-1133">Transmembrane helix</keyword>
<feature type="compositionally biased region" description="Low complexity" evidence="1">
    <location>
        <begin position="98"/>
        <end position="107"/>
    </location>
</feature>
<keyword evidence="2" id="KW-0812">Transmembrane</keyword>
<feature type="compositionally biased region" description="Polar residues" evidence="1">
    <location>
        <begin position="140"/>
        <end position="152"/>
    </location>
</feature>
<dbReference type="InterPro" id="IPR016087">
    <property type="entry name" value="Chalcone_isomerase"/>
</dbReference>
<dbReference type="Pfam" id="PF16035">
    <property type="entry name" value="Chalcone_2"/>
    <property type="match status" value="1"/>
</dbReference>
<organism evidence="4 5">
    <name type="scientific">Aspergillus taichungensis</name>
    <dbReference type="NCBI Taxonomy" id="482145"/>
    <lineage>
        <taxon>Eukaryota</taxon>
        <taxon>Fungi</taxon>
        <taxon>Dikarya</taxon>
        <taxon>Ascomycota</taxon>
        <taxon>Pezizomycotina</taxon>
        <taxon>Eurotiomycetes</taxon>
        <taxon>Eurotiomycetidae</taxon>
        <taxon>Eurotiales</taxon>
        <taxon>Aspergillaceae</taxon>
        <taxon>Aspergillus</taxon>
        <taxon>Aspergillus subgen. Circumdati</taxon>
    </lineage>
</organism>
<keyword evidence="5" id="KW-1185">Reference proteome</keyword>
<feature type="region of interest" description="Disordered" evidence="1">
    <location>
        <begin position="320"/>
        <end position="342"/>
    </location>
</feature>
<gene>
    <name evidence="4" type="ORF">BDW42DRAFT_99916</name>
</gene>
<feature type="transmembrane region" description="Helical" evidence="2">
    <location>
        <begin position="64"/>
        <end position="83"/>
    </location>
</feature>
<dbReference type="OrthoDB" id="18193at2759"/>
<evidence type="ECO:0000313" key="4">
    <source>
        <dbReference type="EMBL" id="PLN81352.1"/>
    </source>
</evidence>
<feature type="compositionally biased region" description="Polar residues" evidence="1">
    <location>
        <begin position="31"/>
        <end position="48"/>
    </location>
</feature>
<dbReference type="InterPro" id="IPR016088">
    <property type="entry name" value="Chalcone_isomerase_3-sand"/>
</dbReference>
<evidence type="ECO:0000313" key="5">
    <source>
        <dbReference type="Proteomes" id="UP000235023"/>
    </source>
</evidence>
<evidence type="ECO:0000256" key="2">
    <source>
        <dbReference type="SAM" id="Phobius"/>
    </source>
</evidence>
<dbReference type="AlphaFoldDB" id="A0A2J5HVC4"/>
<reference evidence="5" key="1">
    <citation type="submission" date="2017-12" db="EMBL/GenBank/DDBJ databases">
        <authorList>
            <consortium name="DOE Joint Genome Institute"/>
            <person name="Mondo S.J."/>
            <person name="Kjaerbolling I."/>
            <person name="Vesth T.C."/>
            <person name="Frisvad J.C."/>
            <person name="Nybo J.L."/>
            <person name="Theobald S."/>
            <person name="Kuo A."/>
            <person name="Bowyer P."/>
            <person name="Matsuda Y."/>
            <person name="Lyhne E.K."/>
            <person name="Kogle M.E."/>
            <person name="Clum A."/>
            <person name="Lipzen A."/>
            <person name="Salamov A."/>
            <person name="Ngan C.Y."/>
            <person name="Daum C."/>
            <person name="Chiniquy J."/>
            <person name="Barry K."/>
            <person name="LaButti K."/>
            <person name="Haridas S."/>
            <person name="Simmons B.A."/>
            <person name="Magnuson J.K."/>
            <person name="Mortensen U.H."/>
            <person name="Larsen T.O."/>
            <person name="Grigoriev I.V."/>
            <person name="Baker S.E."/>
            <person name="Andersen M.R."/>
            <person name="Nordberg H.P."/>
            <person name="Cantor M.N."/>
            <person name="Hua S.X."/>
        </authorList>
    </citation>
    <scope>NUCLEOTIDE SEQUENCE [LARGE SCALE GENOMIC DNA]</scope>
    <source>
        <strain evidence="5">IBT 19404</strain>
    </source>
</reference>
<keyword evidence="4" id="KW-0413">Isomerase</keyword>
<keyword evidence="2" id="KW-0472">Membrane</keyword>
<proteinExistence type="predicted"/>
<dbReference type="EMBL" id="KZ559538">
    <property type="protein sequence ID" value="PLN81352.1"/>
    <property type="molecule type" value="Genomic_DNA"/>
</dbReference>
<protein>
    <submittedName>
        <fullName evidence="4">Chalcone-flavanone isomerase-domain-containing protein</fullName>
    </submittedName>
</protein>
<feature type="region of interest" description="Disordered" evidence="1">
    <location>
        <begin position="98"/>
        <end position="121"/>
    </location>
</feature>
<feature type="domain" description="Chalcone isomerase" evidence="3">
    <location>
        <begin position="185"/>
        <end position="433"/>
    </location>
</feature>
<evidence type="ECO:0000256" key="1">
    <source>
        <dbReference type="SAM" id="MobiDB-lite"/>
    </source>
</evidence>
<dbReference type="PANTHER" id="PTHR47284">
    <property type="entry name" value="FATTY-ACID-BINDING PROTEIN 2"/>
    <property type="match status" value="1"/>
</dbReference>
<dbReference type="InterPro" id="IPR036298">
    <property type="entry name" value="Chalcone_isomerase_sf"/>
</dbReference>
<dbReference type="PANTHER" id="PTHR47284:SF3">
    <property type="entry name" value="FATTY-ACID-BINDING PROTEIN 2"/>
    <property type="match status" value="1"/>
</dbReference>
<sequence length="447" mass="47644">MASPSSIQGAIPWRRCIRPHALRLPARRPLTTSHPFRQSNPSNPLRSSAETRAREHALAQSRRSITLSAAGIAACAVAMYGVIHLDLFGLEKLETDTTTTTTTTNTNNKKDNNKTMLDGPAGFTNDTSASSPAMILQGPDGSTQVETGTSSVPYFPSTMRLPTRSSTLQPGDTLPAAGSDSDAEEEYQLLGLGIRTVSFLRIQVYVVGLYIATKDLPELQQRLVRTAVNPPKEVDSPAVVQPTTGAGSVAFATSLVPGEREALKKLLLDEERGDAAWSAVLREGGLRTAWRVVPTRNTDFLHLRDGWVRGLAARAQKYSLSPLPDTSSSSSSSSGGKKEGEFADESFGRAVGEFKALFGGGGGGGKKGVSKGQTLVLVRDADGALEGLVQAEVDKPGMRFLGRVSDERISRLVWLNYLAGKNVSSEGARRNVVDGVMGVVERPVGTI</sequence>
<evidence type="ECO:0000259" key="3">
    <source>
        <dbReference type="Pfam" id="PF16035"/>
    </source>
</evidence>